<evidence type="ECO:0000313" key="1">
    <source>
        <dbReference type="EMBL" id="GAA4927599.1"/>
    </source>
</evidence>
<evidence type="ECO:0000313" key="2">
    <source>
        <dbReference type="Proteomes" id="UP001501436"/>
    </source>
</evidence>
<name>A0ABP9G4J5_9SPHI</name>
<dbReference type="RefSeq" id="WP_345333352.1">
    <property type="nucleotide sequence ID" value="NZ_BAABJI010000004.1"/>
</dbReference>
<dbReference type="InterPro" id="IPR016053">
    <property type="entry name" value="Haem_Oase-like"/>
</dbReference>
<dbReference type="InterPro" id="IPR016084">
    <property type="entry name" value="Haem_Oase-like_multi-hlx"/>
</dbReference>
<dbReference type="EMBL" id="BAABJI010000004">
    <property type="protein sequence ID" value="GAA4927599.1"/>
    <property type="molecule type" value="Genomic_DNA"/>
</dbReference>
<reference evidence="2" key="1">
    <citation type="journal article" date="2019" name="Int. J. Syst. Evol. Microbiol.">
        <title>The Global Catalogue of Microorganisms (GCM) 10K type strain sequencing project: providing services to taxonomists for standard genome sequencing and annotation.</title>
        <authorList>
            <consortium name="The Broad Institute Genomics Platform"/>
            <consortium name="The Broad Institute Genome Sequencing Center for Infectious Disease"/>
            <person name="Wu L."/>
            <person name="Ma J."/>
        </authorList>
    </citation>
    <scope>NUCLEOTIDE SEQUENCE [LARGE SCALE GENOMIC DNA]</scope>
    <source>
        <strain evidence="2">JCM 18283</strain>
    </source>
</reference>
<comment type="caution">
    <text evidence="1">The sequence shown here is derived from an EMBL/GenBank/DDBJ whole genome shotgun (WGS) entry which is preliminary data.</text>
</comment>
<dbReference type="Gene3D" id="1.20.910.10">
    <property type="entry name" value="Heme oxygenase-like"/>
    <property type="match status" value="1"/>
</dbReference>
<dbReference type="Proteomes" id="UP001501436">
    <property type="component" value="Unassembled WGS sequence"/>
</dbReference>
<keyword evidence="2" id="KW-1185">Reference proteome</keyword>
<accession>A0ABP9G4J5</accession>
<organism evidence="1 2">
    <name type="scientific">Mucilaginibacter defluvii</name>
    <dbReference type="NCBI Taxonomy" id="1196019"/>
    <lineage>
        <taxon>Bacteria</taxon>
        <taxon>Pseudomonadati</taxon>
        <taxon>Bacteroidota</taxon>
        <taxon>Sphingobacteriia</taxon>
        <taxon>Sphingobacteriales</taxon>
        <taxon>Sphingobacteriaceae</taxon>
        <taxon>Mucilaginibacter</taxon>
    </lineage>
</organism>
<gene>
    <name evidence="1" type="ORF">GCM10023313_35180</name>
</gene>
<protein>
    <submittedName>
        <fullName evidence="1">Biliverdin-producing heme oxygenase</fullName>
    </submittedName>
</protein>
<proteinExistence type="predicted"/>
<dbReference type="SUPFAM" id="SSF48613">
    <property type="entry name" value="Heme oxygenase-like"/>
    <property type="match status" value="1"/>
</dbReference>
<dbReference type="Pfam" id="PF01126">
    <property type="entry name" value="Heme_oxygenase"/>
    <property type="match status" value="1"/>
</dbReference>
<dbReference type="CDD" id="cd19166">
    <property type="entry name" value="HemeO-bac"/>
    <property type="match status" value="1"/>
</dbReference>
<sequence>MLSEKLKDETKTYHHQTEVALIGRIKAISNKDDYASLLKMFYGYFGGLEKHIDAAIDTTLIDDYHQRRKTSAIAEDLEALNENVPVVADGDSLPVLTNHLQALGALYVIEGSTLGGKIISKMIVQKLDPSHGNALSFFNSYGDDTMNMWNAFKEKMNNQAQTEAEQEVVTESANSTFRHFADWIARCN</sequence>